<evidence type="ECO:0000313" key="12">
    <source>
        <dbReference type="EMBL" id="APT88309.1"/>
    </source>
</evidence>
<gene>
    <name evidence="12" type="ORF">CFRA_02375</name>
</gene>
<organism evidence="12 13">
    <name type="scientific">Corynebacterium frankenforstense DSM 45800</name>
    <dbReference type="NCBI Taxonomy" id="1437875"/>
    <lineage>
        <taxon>Bacteria</taxon>
        <taxon>Bacillati</taxon>
        <taxon>Actinomycetota</taxon>
        <taxon>Actinomycetes</taxon>
        <taxon>Mycobacteriales</taxon>
        <taxon>Corynebacteriaceae</taxon>
        <taxon>Corynebacterium</taxon>
    </lineage>
</organism>
<evidence type="ECO:0000256" key="7">
    <source>
        <dbReference type="ARBA" id="ARBA00023004"/>
    </source>
</evidence>
<feature type="domain" description="Dyp-type peroxidase N-terminal" evidence="10">
    <location>
        <begin position="44"/>
        <end position="202"/>
    </location>
</feature>
<keyword evidence="7" id="KW-0408">Iron</keyword>
<evidence type="ECO:0000256" key="3">
    <source>
        <dbReference type="ARBA" id="ARBA00022617"/>
    </source>
</evidence>
<evidence type="ECO:0000256" key="6">
    <source>
        <dbReference type="ARBA" id="ARBA00023002"/>
    </source>
</evidence>
<dbReference type="PANTHER" id="PTHR30521">
    <property type="entry name" value="DEFERROCHELATASE/PEROXIDASE"/>
    <property type="match status" value="1"/>
</dbReference>
<comment type="cofactor">
    <cofactor evidence="1">
        <name>heme b</name>
        <dbReference type="ChEBI" id="CHEBI:60344"/>
    </cofactor>
</comment>
<evidence type="ECO:0000256" key="8">
    <source>
        <dbReference type="ARBA" id="ARBA00025737"/>
    </source>
</evidence>
<evidence type="ECO:0000313" key="13">
    <source>
        <dbReference type="Proteomes" id="UP000185434"/>
    </source>
</evidence>
<keyword evidence="6" id="KW-0560">Oxidoreductase</keyword>
<keyword evidence="3" id="KW-0349">Heme</keyword>
<name>A0A1L7CR68_9CORY</name>
<dbReference type="GO" id="GO:0005829">
    <property type="term" value="C:cytosol"/>
    <property type="evidence" value="ECO:0007669"/>
    <property type="project" value="TreeGrafter"/>
</dbReference>
<dbReference type="STRING" id="1437875.CFRA_02375"/>
<evidence type="ECO:0000259" key="11">
    <source>
        <dbReference type="Pfam" id="PF20628"/>
    </source>
</evidence>
<evidence type="ECO:0000256" key="9">
    <source>
        <dbReference type="SAM" id="MobiDB-lite"/>
    </source>
</evidence>
<comment type="similarity">
    <text evidence="8">Belongs to the DyP-type peroxidase family.</text>
</comment>
<proteinExistence type="inferred from homology"/>
<protein>
    <submittedName>
        <fullName evidence="12">Peroxidase</fullName>
    </submittedName>
</protein>
<keyword evidence="13" id="KW-1185">Reference proteome</keyword>
<dbReference type="EMBL" id="CP009247">
    <property type="protein sequence ID" value="APT88309.1"/>
    <property type="molecule type" value="Genomic_DNA"/>
</dbReference>
<keyword evidence="4" id="KW-0479">Metal-binding</keyword>
<dbReference type="NCBIfam" id="TIGR01413">
    <property type="entry name" value="Dyp_perox_fam"/>
    <property type="match status" value="1"/>
</dbReference>
<dbReference type="Pfam" id="PF20628">
    <property type="entry name" value="Dyp_perox_C"/>
    <property type="match status" value="1"/>
</dbReference>
<reference evidence="12 13" key="1">
    <citation type="submission" date="2014-08" db="EMBL/GenBank/DDBJ databases">
        <title>Complete genome sequence of Corynebacterium frankenforstense ST18(T) (=DSM 45800(T)), isolated from raw cow milk.</title>
        <authorList>
            <person name="Ruckert C."/>
            <person name="Albersmeier A."/>
            <person name="Winkler A."/>
            <person name="Lipski A."/>
            <person name="Kalinowski J."/>
        </authorList>
    </citation>
    <scope>NUCLEOTIDE SEQUENCE [LARGE SCALE GENOMIC DNA]</scope>
    <source>
        <strain evidence="12 13">ST18</strain>
    </source>
</reference>
<accession>A0A1L7CR68</accession>
<dbReference type="Proteomes" id="UP000185434">
    <property type="component" value="Chromosome"/>
</dbReference>
<evidence type="ECO:0000256" key="5">
    <source>
        <dbReference type="ARBA" id="ARBA00022729"/>
    </source>
</evidence>
<keyword evidence="5" id="KW-0732">Signal</keyword>
<dbReference type="PANTHER" id="PTHR30521:SF4">
    <property type="entry name" value="DEFERROCHELATASE"/>
    <property type="match status" value="1"/>
</dbReference>
<dbReference type="KEGG" id="cfk:CFRA_02375"/>
<dbReference type="InterPro" id="IPR011008">
    <property type="entry name" value="Dimeric_a/b-barrel"/>
</dbReference>
<dbReference type="GO" id="GO:0020037">
    <property type="term" value="F:heme binding"/>
    <property type="evidence" value="ECO:0007669"/>
    <property type="project" value="InterPro"/>
</dbReference>
<evidence type="ECO:0000256" key="2">
    <source>
        <dbReference type="ARBA" id="ARBA00022559"/>
    </source>
</evidence>
<dbReference type="InterPro" id="IPR048327">
    <property type="entry name" value="Dyp_perox_N"/>
</dbReference>
<dbReference type="InterPro" id="IPR048328">
    <property type="entry name" value="Dyp_perox_C"/>
</dbReference>
<dbReference type="AlphaFoldDB" id="A0A1L7CR68"/>
<feature type="domain" description="Dyp-type peroxidase C-terminal" evidence="11">
    <location>
        <begin position="214"/>
        <end position="397"/>
    </location>
</feature>
<dbReference type="SUPFAM" id="SSF54909">
    <property type="entry name" value="Dimeric alpha+beta barrel"/>
    <property type="match status" value="1"/>
</dbReference>
<evidence type="ECO:0000259" key="10">
    <source>
        <dbReference type="Pfam" id="PF04261"/>
    </source>
</evidence>
<dbReference type="GO" id="GO:0004601">
    <property type="term" value="F:peroxidase activity"/>
    <property type="evidence" value="ECO:0007669"/>
    <property type="project" value="UniProtKB-KW"/>
</dbReference>
<dbReference type="PROSITE" id="PS51404">
    <property type="entry name" value="DYP_PEROXIDASE"/>
    <property type="match status" value="1"/>
</dbReference>
<evidence type="ECO:0000256" key="1">
    <source>
        <dbReference type="ARBA" id="ARBA00001970"/>
    </source>
</evidence>
<evidence type="ECO:0000256" key="4">
    <source>
        <dbReference type="ARBA" id="ARBA00022723"/>
    </source>
</evidence>
<dbReference type="OrthoDB" id="9781066at2"/>
<dbReference type="GO" id="GO:0046872">
    <property type="term" value="F:metal ion binding"/>
    <property type="evidence" value="ECO:0007669"/>
    <property type="project" value="UniProtKB-KW"/>
</dbReference>
<dbReference type="InterPro" id="IPR006314">
    <property type="entry name" value="Dyp_peroxidase"/>
</dbReference>
<keyword evidence="2 12" id="KW-0575">Peroxidase</keyword>
<sequence>MLMGGIGAGAALGLAGFGAGYGTARATADGPASDEVVPFRGEHQSGIVTPAQQQMIAVAFDMTAGRREDLRQLLEDWTLAAERMQAGEPVNDPKARDDVPPDDTGEAMGLGTGALTITFGFGATLFEHPEDGDRFGLAAHCPQVLKDGMPRMAAEKMDESICNGDLLVQICGEDPMVVLHAMHQFKRIAFGTASVKWMQLGYGRTSSTSTEQETPRNFFGFKDGTSNIKTEDTDEELDKHLWIQPDDDAGDWAAGGSYLCFRKIQMMMEVWDELILSEQETIIGRDKLKGAPKSGGDEFTDPDFEKTGEDGEPLIDPTSHVAKVHPSHHGGARMLRRGYNYTEGLTKFGRLNAGLFFIAFVRNPATNFIPQLKAMYDDQMTEYLQHIGKGMFIIPGGLREDDSMVGQRLFEVSE</sequence>
<dbReference type="Pfam" id="PF04261">
    <property type="entry name" value="Dyp_perox_N"/>
    <property type="match status" value="1"/>
</dbReference>
<feature type="region of interest" description="Disordered" evidence="9">
    <location>
        <begin position="84"/>
        <end position="106"/>
    </location>
</feature>